<dbReference type="EMBL" id="JAZHRV010000001">
    <property type="protein sequence ID" value="MEH2553382.1"/>
    <property type="molecule type" value="Genomic_DNA"/>
</dbReference>
<reference evidence="1 2" key="1">
    <citation type="submission" date="2024-02" db="EMBL/GenBank/DDBJ databases">
        <title>Adaptive strategies in a cosmopolitan and abundant soil bacterium.</title>
        <authorList>
            <person name="Carini P."/>
        </authorList>
    </citation>
    <scope>NUCLEOTIDE SEQUENCE [LARGE SCALE GENOMIC DNA]</scope>
    <source>
        <strain evidence="1 2">AZCC 1608</strain>
    </source>
</reference>
<sequence length="62" mass="6924">MSDTFIIEVGSQPAGIIVRCPDGYRFFAASHRFDRLEGQLFRNPREAERAARRLASGMPLAA</sequence>
<evidence type="ECO:0000313" key="2">
    <source>
        <dbReference type="Proteomes" id="UP001364224"/>
    </source>
</evidence>
<dbReference type="Proteomes" id="UP001364224">
    <property type="component" value="Unassembled WGS sequence"/>
</dbReference>
<gene>
    <name evidence="1" type="ORF">V1286_000911</name>
</gene>
<keyword evidence="2" id="KW-1185">Reference proteome</keyword>
<dbReference type="RefSeq" id="WP_334477848.1">
    <property type="nucleotide sequence ID" value="NZ_JAZHRV010000001.1"/>
</dbReference>
<protein>
    <submittedName>
        <fullName evidence="1">Uncharacterized protein</fullName>
    </submittedName>
</protein>
<evidence type="ECO:0000313" key="1">
    <source>
        <dbReference type="EMBL" id="MEH2553382.1"/>
    </source>
</evidence>
<accession>A0ABU8B4C8</accession>
<comment type="caution">
    <text evidence="1">The sequence shown here is derived from an EMBL/GenBank/DDBJ whole genome shotgun (WGS) entry which is preliminary data.</text>
</comment>
<organism evidence="1 2">
    <name type="scientific">Bradyrhizobium algeriense</name>
    <dbReference type="NCBI Taxonomy" id="634784"/>
    <lineage>
        <taxon>Bacteria</taxon>
        <taxon>Pseudomonadati</taxon>
        <taxon>Pseudomonadota</taxon>
        <taxon>Alphaproteobacteria</taxon>
        <taxon>Hyphomicrobiales</taxon>
        <taxon>Nitrobacteraceae</taxon>
        <taxon>Bradyrhizobium</taxon>
    </lineage>
</organism>
<proteinExistence type="predicted"/>
<name>A0ABU8B4C8_9BRAD</name>